<proteinExistence type="predicted"/>
<dbReference type="InterPro" id="IPR001579">
    <property type="entry name" value="Glyco_hydro_18_chit_AS"/>
</dbReference>
<keyword evidence="1" id="KW-0378">Hydrolase</keyword>
<dbReference type="Proteomes" id="UP000747074">
    <property type="component" value="Unassembled WGS sequence"/>
</dbReference>
<dbReference type="InterPro" id="IPR032320">
    <property type="entry name" value="GH18_BT1044-like"/>
</dbReference>
<dbReference type="GO" id="GO:0005975">
    <property type="term" value="P:carbohydrate metabolic process"/>
    <property type="evidence" value="ECO:0007669"/>
    <property type="project" value="InterPro"/>
</dbReference>
<dbReference type="GO" id="GO:0004553">
    <property type="term" value="F:hydrolase activity, hydrolyzing O-glycosyl compounds"/>
    <property type="evidence" value="ECO:0007669"/>
    <property type="project" value="InterPro"/>
</dbReference>
<sequence>MNKIINRIFSFFVLAIIIVACDTEIENIPLQEPVVRDAQYYENLRAYKKSKHQLAFGWFGGWKATGTSPVKYLRNLPDSVDVVSIWGTWHSLTPAQIEDLKYVQEVHGTKVTFTIFSHNMANFPGNFENIAENIPAAAKAVADSVFKYGYDGVDFDHECSGSDLFNKAVNMTTLLREMRANLGEDKLICVDGFIEKITEEGWQYADYAVAQAYGTSRPSSLQSRFNTVSKYIAPERFIATENFESYWSTGGVNYADPELGTIPSLIGMARWQPEDIAEGQHKGGVGSYHMEYEYNHTDVEYKYLREAIQIMNPAKK</sequence>
<dbReference type="Pfam" id="PF16141">
    <property type="entry name" value="GH18_BT1044-like"/>
    <property type="match status" value="2"/>
</dbReference>
<evidence type="ECO:0000313" key="1">
    <source>
        <dbReference type="EMBL" id="HJG11093.1"/>
    </source>
</evidence>
<reference evidence="1" key="1">
    <citation type="journal article" date="2021" name="PeerJ">
        <title>Extensive microbial diversity within the chicken gut microbiome revealed by metagenomics and culture.</title>
        <authorList>
            <person name="Gilroy R."/>
            <person name="Ravi A."/>
            <person name="Getino M."/>
            <person name="Pursley I."/>
            <person name="Horton D.L."/>
            <person name="Alikhan N.F."/>
            <person name="Baker D."/>
            <person name="Gharbi K."/>
            <person name="Hall N."/>
            <person name="Watson M."/>
            <person name="Adriaenssens E.M."/>
            <person name="Foster-Nyarko E."/>
            <person name="Jarju S."/>
            <person name="Secka A."/>
            <person name="Antonio M."/>
            <person name="Oren A."/>
            <person name="Chaudhuri R.R."/>
            <person name="La Ragione R."/>
            <person name="Hildebrand F."/>
            <person name="Pallen M.J."/>
        </authorList>
    </citation>
    <scope>NUCLEOTIDE SEQUENCE</scope>
    <source>
        <strain evidence="1">CHK154-13316</strain>
    </source>
</reference>
<dbReference type="RefSeq" id="WP_242397270.1">
    <property type="nucleotide sequence ID" value="NZ_CAKOCS010000001.1"/>
</dbReference>
<dbReference type="EMBL" id="DYVL01000055">
    <property type="protein sequence ID" value="HJG11093.1"/>
    <property type="molecule type" value="Genomic_DNA"/>
</dbReference>
<evidence type="ECO:0000313" key="2">
    <source>
        <dbReference type="Proteomes" id="UP000747074"/>
    </source>
</evidence>
<dbReference type="InterPro" id="IPR017853">
    <property type="entry name" value="GH"/>
</dbReference>
<dbReference type="PROSITE" id="PS01095">
    <property type="entry name" value="GH18_1"/>
    <property type="match status" value="1"/>
</dbReference>
<dbReference type="SUPFAM" id="SSF51445">
    <property type="entry name" value="(Trans)glycosidases"/>
    <property type="match status" value="1"/>
</dbReference>
<reference evidence="1" key="2">
    <citation type="submission" date="2021-09" db="EMBL/GenBank/DDBJ databases">
        <authorList>
            <person name="Gilroy R."/>
        </authorList>
    </citation>
    <scope>NUCLEOTIDE SEQUENCE</scope>
    <source>
        <strain evidence="1">CHK154-13316</strain>
    </source>
</reference>
<organism evidence="1 2">
    <name type="scientific">Bacteroides xylanisolvens</name>
    <dbReference type="NCBI Taxonomy" id="371601"/>
    <lineage>
        <taxon>Bacteria</taxon>
        <taxon>Pseudomonadati</taxon>
        <taxon>Bacteroidota</taxon>
        <taxon>Bacteroidia</taxon>
        <taxon>Bacteroidales</taxon>
        <taxon>Bacteroidaceae</taxon>
        <taxon>Bacteroides</taxon>
    </lineage>
</organism>
<dbReference type="PROSITE" id="PS51257">
    <property type="entry name" value="PROKAR_LIPOPROTEIN"/>
    <property type="match status" value="1"/>
</dbReference>
<dbReference type="Gene3D" id="3.20.20.80">
    <property type="entry name" value="Glycosidases"/>
    <property type="match status" value="1"/>
</dbReference>
<accession>A0A921LFN8</accession>
<gene>
    <name evidence="1" type="ORF">K8V07_04120</name>
</gene>
<comment type="caution">
    <text evidence="1">The sequence shown here is derived from an EMBL/GenBank/DDBJ whole genome shotgun (WGS) entry which is preliminary data.</text>
</comment>
<protein>
    <submittedName>
        <fullName evidence="1">Glycoside hydrolase family 18</fullName>
    </submittedName>
</protein>
<dbReference type="AlphaFoldDB" id="A0A921LFN8"/>
<name>A0A921LFN8_9BACE</name>